<evidence type="ECO:0000256" key="1">
    <source>
        <dbReference type="SAM" id="SignalP"/>
    </source>
</evidence>
<gene>
    <name evidence="2" type="ordered locus">Cpin_2775</name>
</gene>
<protein>
    <recommendedName>
        <fullName evidence="4">Outer membrane beta-barrel protein</fullName>
    </recommendedName>
</protein>
<evidence type="ECO:0000313" key="3">
    <source>
        <dbReference type="Proteomes" id="UP000002215"/>
    </source>
</evidence>
<proteinExistence type="predicted"/>
<dbReference type="Proteomes" id="UP000002215">
    <property type="component" value="Chromosome"/>
</dbReference>
<dbReference type="KEGG" id="cpi:Cpin_2775"/>
<reference evidence="2 3" key="2">
    <citation type="journal article" date="2010" name="Stand. Genomic Sci.">
        <title>Complete genome sequence of Chitinophaga pinensis type strain (UQM 2034).</title>
        <authorList>
            <person name="Glavina Del Rio T."/>
            <person name="Abt B."/>
            <person name="Spring S."/>
            <person name="Lapidus A."/>
            <person name="Nolan M."/>
            <person name="Tice H."/>
            <person name="Copeland A."/>
            <person name="Cheng J.F."/>
            <person name="Chen F."/>
            <person name="Bruce D."/>
            <person name="Goodwin L."/>
            <person name="Pitluck S."/>
            <person name="Ivanova N."/>
            <person name="Mavromatis K."/>
            <person name="Mikhailova N."/>
            <person name="Pati A."/>
            <person name="Chen A."/>
            <person name="Palaniappan K."/>
            <person name="Land M."/>
            <person name="Hauser L."/>
            <person name="Chang Y.J."/>
            <person name="Jeffries C.D."/>
            <person name="Chain P."/>
            <person name="Saunders E."/>
            <person name="Detter J.C."/>
            <person name="Brettin T."/>
            <person name="Rohde M."/>
            <person name="Goker M."/>
            <person name="Bristow J."/>
            <person name="Eisen J.A."/>
            <person name="Markowitz V."/>
            <person name="Hugenholtz P."/>
            <person name="Kyrpides N.C."/>
            <person name="Klenk H.P."/>
            <person name="Lucas S."/>
        </authorList>
    </citation>
    <scope>NUCLEOTIDE SEQUENCE [LARGE SCALE GENOMIC DNA]</scope>
    <source>
        <strain evidence="3">ATCC 43595 / DSM 2588 / LMG 13176 / NBRC 15968 / NCIMB 11800 / UQM 2034</strain>
    </source>
</reference>
<reference evidence="3" key="1">
    <citation type="submission" date="2009-08" db="EMBL/GenBank/DDBJ databases">
        <title>The complete genome of Chitinophaga pinensis DSM 2588.</title>
        <authorList>
            <consortium name="US DOE Joint Genome Institute (JGI-PGF)"/>
            <person name="Lucas S."/>
            <person name="Copeland A."/>
            <person name="Lapidus A."/>
            <person name="Glavina del Rio T."/>
            <person name="Dalin E."/>
            <person name="Tice H."/>
            <person name="Bruce D."/>
            <person name="Goodwin L."/>
            <person name="Pitluck S."/>
            <person name="Kyrpides N."/>
            <person name="Mavromatis K."/>
            <person name="Ivanova N."/>
            <person name="Mikhailova N."/>
            <person name="Sims D."/>
            <person name="Meinche L."/>
            <person name="Brettin T."/>
            <person name="Detter J.C."/>
            <person name="Han C."/>
            <person name="Larimer F."/>
            <person name="Land M."/>
            <person name="Hauser L."/>
            <person name="Markowitz V."/>
            <person name="Cheng J.-F."/>
            <person name="Hugenholtz P."/>
            <person name="Woyke T."/>
            <person name="Wu D."/>
            <person name="Spring S."/>
            <person name="Klenk H.-P."/>
            <person name="Eisen J.A."/>
        </authorList>
    </citation>
    <scope>NUCLEOTIDE SEQUENCE [LARGE SCALE GENOMIC DNA]</scope>
    <source>
        <strain evidence="3">ATCC 43595 / DSM 2588 / LMG 13176 / NBRC 15968 / NCIMB 11800 / UQM 2034</strain>
    </source>
</reference>
<keyword evidence="1" id="KW-0732">Signal</keyword>
<dbReference type="PROSITE" id="PS51257">
    <property type="entry name" value="PROKAR_LIPOPROTEIN"/>
    <property type="match status" value="1"/>
</dbReference>
<dbReference type="AlphaFoldDB" id="A0A979G3N8"/>
<evidence type="ECO:0000313" key="2">
    <source>
        <dbReference type="EMBL" id="ACU60254.1"/>
    </source>
</evidence>
<feature type="chain" id="PRO_5037585473" description="Outer membrane beta-barrel protein" evidence="1">
    <location>
        <begin position="25"/>
        <end position="596"/>
    </location>
</feature>
<dbReference type="OrthoDB" id="1091532at2"/>
<dbReference type="EMBL" id="CP001699">
    <property type="protein sequence ID" value="ACU60254.1"/>
    <property type="molecule type" value="Genomic_DNA"/>
</dbReference>
<feature type="signal peptide" evidence="1">
    <location>
        <begin position="1"/>
        <end position="24"/>
    </location>
</feature>
<dbReference type="RefSeq" id="WP_012790430.1">
    <property type="nucleotide sequence ID" value="NC_013132.1"/>
</dbReference>
<name>A0A979G3N8_CHIPD</name>
<evidence type="ECO:0008006" key="4">
    <source>
        <dbReference type="Google" id="ProtNLM"/>
    </source>
</evidence>
<sequence length="596" mass="66415">MKYLYLLFIVSIGACLLDVRPAQAQALDAFSTKKGVTMNGSLSTSTTAYAAHGIESRRDPFAWYVNGNININLFGYDMPFSFSYSNQGKNYSQPFNQFRFAPSYKWARLYVGNTSMNFSNYTLAGHMFNGVGVELTPPKWHISAMYGTLLKAVPFDVLSPESYSRASFERKGQGLKVAYENEGNTYGVSFFHAKDDASSLPYIPDDATITPRENVAIAFNVRQTLIQHIFVDLEYSVSALNRDVRGEKNAFDSSRGTSNLLSHFLSPTNNTRYFDAIQAGLGYNGSFYTLQLRYERVAPDYVTLGAYNVVNDMRNITVAPTFKLFNGKVNLSANAGMQVNNLDNSKNSEAKRWVVNGNANVSAGQHWVLNGGYSNFSNYTRVRPQIDPYFNNPLDTLDFYQVNNTYNGMVMYHTGNKERQQAITFNASYQYASDRSSNDSTGPVLSKFFTSNLSYVYTLPPKDLTMSASVNYYKNSAAGLSTTFVGPGVNVNKLFLEKTLRTGVSAVYNITEATSTLGEGLKTTTNSTLFNTGLNINYSPKSRQSETTTDSEGKRKFFNKQSHTIGANISWVLRGATANQRGYNELTSTLNYTYSF</sequence>
<accession>A0A979G3N8</accession>
<organism evidence="2 3">
    <name type="scientific">Chitinophaga pinensis (strain ATCC 43595 / DSM 2588 / LMG 13176 / NBRC 15968 / NCIMB 11800 / UQM 2034)</name>
    <dbReference type="NCBI Taxonomy" id="485918"/>
    <lineage>
        <taxon>Bacteria</taxon>
        <taxon>Pseudomonadati</taxon>
        <taxon>Bacteroidota</taxon>
        <taxon>Chitinophagia</taxon>
        <taxon>Chitinophagales</taxon>
        <taxon>Chitinophagaceae</taxon>
        <taxon>Chitinophaga</taxon>
    </lineage>
</organism>